<dbReference type="InterPro" id="IPR055173">
    <property type="entry name" value="NrdR-like_N"/>
</dbReference>
<dbReference type="GO" id="GO:0003677">
    <property type="term" value="F:DNA binding"/>
    <property type="evidence" value="ECO:0007669"/>
    <property type="project" value="UniProtKB-KW"/>
</dbReference>
<evidence type="ECO:0000256" key="2">
    <source>
        <dbReference type="ARBA" id="ARBA00022741"/>
    </source>
</evidence>
<evidence type="ECO:0000256" key="5">
    <source>
        <dbReference type="ARBA" id="ARBA00023015"/>
    </source>
</evidence>
<dbReference type="GO" id="GO:0005524">
    <property type="term" value="F:ATP binding"/>
    <property type="evidence" value="ECO:0007669"/>
    <property type="project" value="UniProtKB-UniRule"/>
</dbReference>
<dbReference type="AlphaFoldDB" id="A0A6A8M6D8"/>
<proteinExistence type="inferred from homology"/>
<dbReference type="PANTHER" id="PTHR30455:SF2">
    <property type="entry name" value="TRANSCRIPTIONAL REPRESSOR NRDR"/>
    <property type="match status" value="1"/>
</dbReference>
<evidence type="ECO:0000256" key="8">
    <source>
        <dbReference type="HAMAP-Rule" id="MF_00440"/>
    </source>
</evidence>
<keyword evidence="3 8" id="KW-0862">Zinc</keyword>
<dbReference type="Pfam" id="PF03477">
    <property type="entry name" value="ATP-cone"/>
    <property type="match status" value="1"/>
</dbReference>
<gene>
    <name evidence="8 11" type="primary">nrdR</name>
    <name evidence="11" type="ORF">FYJ66_01375</name>
</gene>
<evidence type="ECO:0000256" key="4">
    <source>
        <dbReference type="ARBA" id="ARBA00022840"/>
    </source>
</evidence>
<sequence length="178" mass="20752">MKCPFCNYDDTKVVDSRPVEGGFATRRRRECEKCHKRFTTFEKIEDTLLVVVKKDGRKESFDRNKIINGIMKSCEKTKVTYDDIVKIADDIERGLNNTMEKEIDSKLIGALIMDRLREIDQVAYVRFASVYHKFTDVDTFVQEINKLLEAENTGKKKHEKYIIESEDQPDNDKAGKED</sequence>
<dbReference type="PANTHER" id="PTHR30455">
    <property type="entry name" value="TRANSCRIPTIONAL REPRESSOR NRDR"/>
    <property type="match status" value="1"/>
</dbReference>
<keyword evidence="7 8" id="KW-0804">Transcription</keyword>
<comment type="function">
    <text evidence="8">Negatively regulates transcription of bacterial ribonucleotide reductase nrd genes and operons by binding to NrdR-boxes.</text>
</comment>
<accession>A0A6A8M6D8</accession>
<dbReference type="GO" id="GO:0045892">
    <property type="term" value="P:negative regulation of DNA-templated transcription"/>
    <property type="evidence" value="ECO:0007669"/>
    <property type="project" value="UniProtKB-UniRule"/>
</dbReference>
<feature type="domain" description="ATP-cone" evidence="10">
    <location>
        <begin position="49"/>
        <end position="139"/>
    </location>
</feature>
<evidence type="ECO:0000313" key="11">
    <source>
        <dbReference type="EMBL" id="MST68260.1"/>
    </source>
</evidence>
<dbReference type="Pfam" id="PF22811">
    <property type="entry name" value="Zn_ribbon_NrdR"/>
    <property type="match status" value="1"/>
</dbReference>
<organism evidence="11">
    <name type="scientific">Baileyella intestinalis</name>
    <dbReference type="NCBI Taxonomy" id="2606709"/>
    <lineage>
        <taxon>Bacteria</taxon>
        <taxon>Bacillati</taxon>
        <taxon>Bacillota</taxon>
        <taxon>Clostridia</taxon>
        <taxon>Peptostreptococcales</taxon>
        <taxon>Anaerovoracaceae</taxon>
        <taxon>Baileyella</taxon>
    </lineage>
</organism>
<name>A0A6A8M6D8_9FIRM</name>
<evidence type="ECO:0000256" key="3">
    <source>
        <dbReference type="ARBA" id="ARBA00022833"/>
    </source>
</evidence>
<keyword evidence="8" id="KW-0479">Metal-binding</keyword>
<keyword evidence="8" id="KW-0863">Zinc-finger</keyword>
<dbReference type="EMBL" id="VUNB01000001">
    <property type="protein sequence ID" value="MST68260.1"/>
    <property type="molecule type" value="Genomic_DNA"/>
</dbReference>
<keyword evidence="2 8" id="KW-0547">Nucleotide-binding</keyword>
<protein>
    <recommendedName>
        <fullName evidence="8">Transcriptional repressor NrdR</fullName>
    </recommendedName>
</protein>
<dbReference type="GO" id="GO:0008270">
    <property type="term" value="F:zinc ion binding"/>
    <property type="evidence" value="ECO:0007669"/>
    <property type="project" value="UniProtKB-UniRule"/>
</dbReference>
<evidence type="ECO:0000259" key="10">
    <source>
        <dbReference type="PROSITE" id="PS51161"/>
    </source>
</evidence>
<comment type="caution">
    <text evidence="11">The sequence shown here is derived from an EMBL/GenBank/DDBJ whole genome shotgun (WGS) entry which is preliminary data.</text>
</comment>
<dbReference type="RefSeq" id="WP_154571728.1">
    <property type="nucleotide sequence ID" value="NZ_DBEZJY010000078.1"/>
</dbReference>
<evidence type="ECO:0000256" key="1">
    <source>
        <dbReference type="ARBA" id="ARBA00022491"/>
    </source>
</evidence>
<dbReference type="InterPro" id="IPR005144">
    <property type="entry name" value="ATP-cone_dom"/>
</dbReference>
<feature type="zinc finger region" evidence="8">
    <location>
        <begin position="3"/>
        <end position="34"/>
    </location>
</feature>
<reference evidence="11" key="1">
    <citation type="submission" date="2019-09" db="EMBL/GenBank/DDBJ databases">
        <title>In-depth cultivation of the pig gut microbiome towards novel bacterial diversity and tailored functional studies.</title>
        <authorList>
            <person name="Wylensek D."/>
            <person name="Hitch T.C.A."/>
            <person name="Clavel T."/>
        </authorList>
    </citation>
    <scope>NUCLEOTIDE SEQUENCE</scope>
    <source>
        <strain evidence="11">RF-744-FAT-WT-3</strain>
    </source>
</reference>
<evidence type="ECO:0000256" key="7">
    <source>
        <dbReference type="ARBA" id="ARBA00023163"/>
    </source>
</evidence>
<comment type="cofactor">
    <cofactor evidence="8">
        <name>Zn(2+)</name>
        <dbReference type="ChEBI" id="CHEBI:29105"/>
    </cofactor>
    <text evidence="8">Binds 1 zinc ion.</text>
</comment>
<evidence type="ECO:0000256" key="9">
    <source>
        <dbReference type="SAM" id="MobiDB-lite"/>
    </source>
</evidence>
<comment type="similarity">
    <text evidence="8">Belongs to the NrdR family.</text>
</comment>
<keyword evidence="4 8" id="KW-0067">ATP-binding</keyword>
<dbReference type="NCBIfam" id="TIGR00244">
    <property type="entry name" value="transcriptional regulator NrdR"/>
    <property type="match status" value="1"/>
</dbReference>
<keyword evidence="6 8" id="KW-0238">DNA-binding</keyword>
<evidence type="ECO:0000256" key="6">
    <source>
        <dbReference type="ARBA" id="ARBA00023125"/>
    </source>
</evidence>
<keyword evidence="1 8" id="KW-0678">Repressor</keyword>
<dbReference type="HAMAP" id="MF_00440">
    <property type="entry name" value="NrdR"/>
    <property type="match status" value="1"/>
</dbReference>
<keyword evidence="5 8" id="KW-0805">Transcription regulation</keyword>
<feature type="region of interest" description="Disordered" evidence="9">
    <location>
        <begin position="154"/>
        <end position="178"/>
    </location>
</feature>
<dbReference type="InterPro" id="IPR003796">
    <property type="entry name" value="RNR_NrdR-like"/>
</dbReference>
<dbReference type="PROSITE" id="PS51161">
    <property type="entry name" value="ATP_CONE"/>
    <property type="match status" value="1"/>
</dbReference>